<evidence type="ECO:0000313" key="8">
    <source>
        <dbReference type="EMBL" id="SQB65560.1"/>
    </source>
</evidence>
<dbReference type="GO" id="GO:0005829">
    <property type="term" value="C:cytosol"/>
    <property type="evidence" value="ECO:0007669"/>
    <property type="project" value="TreeGrafter"/>
</dbReference>
<dbReference type="SUPFAM" id="SSF53613">
    <property type="entry name" value="Ribokinase-like"/>
    <property type="match status" value="1"/>
</dbReference>
<dbReference type="InterPro" id="IPR017583">
    <property type="entry name" value="Tagatose/fructose_Pkinase"/>
</dbReference>
<dbReference type="AlphaFoldDB" id="A0A2X3AVX5"/>
<name>A0A2X3AVX5_9ACTO</name>
<dbReference type="InterPro" id="IPR002173">
    <property type="entry name" value="Carboh/pur_kinase_PfkB_CS"/>
</dbReference>
<proteinExistence type="inferred from homology"/>
<evidence type="ECO:0000256" key="5">
    <source>
        <dbReference type="ARBA" id="ARBA00022840"/>
    </source>
</evidence>
<evidence type="ECO:0000259" key="7">
    <source>
        <dbReference type="Pfam" id="PF00294"/>
    </source>
</evidence>
<evidence type="ECO:0000256" key="1">
    <source>
        <dbReference type="ARBA" id="ARBA00010688"/>
    </source>
</evidence>
<keyword evidence="2 6" id="KW-0808">Transferase</keyword>
<dbReference type="InterPro" id="IPR029056">
    <property type="entry name" value="Ribokinase-like"/>
</dbReference>
<keyword evidence="3" id="KW-0547">Nucleotide-binding</keyword>
<accession>A0A2X3AVX5</accession>
<dbReference type="GO" id="GO:0005524">
    <property type="term" value="F:ATP binding"/>
    <property type="evidence" value="ECO:0007669"/>
    <property type="project" value="UniProtKB-KW"/>
</dbReference>
<dbReference type="GO" id="GO:0009024">
    <property type="term" value="F:tagatose-6-phosphate kinase activity"/>
    <property type="evidence" value="ECO:0007669"/>
    <property type="project" value="UniProtKB-EC"/>
</dbReference>
<reference evidence="8 9" key="1">
    <citation type="submission" date="2018-06" db="EMBL/GenBank/DDBJ databases">
        <authorList>
            <consortium name="Pathogen Informatics"/>
            <person name="Doyle S."/>
        </authorList>
    </citation>
    <scope>NUCLEOTIDE SEQUENCE [LARGE SCALE GENOMIC DNA]</scope>
    <source>
        <strain evidence="8 9">NCTC11820</strain>
    </source>
</reference>
<dbReference type="PIRSF" id="PIRSF000535">
    <property type="entry name" value="1PFK/6PFK/LacC"/>
    <property type="match status" value="1"/>
</dbReference>
<dbReference type="PANTHER" id="PTHR46566:SF5">
    <property type="entry name" value="1-PHOSPHOFRUCTOKINASE"/>
    <property type="match status" value="1"/>
</dbReference>
<dbReference type="GO" id="GO:0008443">
    <property type="term" value="F:phosphofructokinase activity"/>
    <property type="evidence" value="ECO:0007669"/>
    <property type="project" value="TreeGrafter"/>
</dbReference>
<dbReference type="PROSITE" id="PS00584">
    <property type="entry name" value="PFKB_KINASES_2"/>
    <property type="match status" value="1"/>
</dbReference>
<evidence type="ECO:0000256" key="2">
    <source>
        <dbReference type="ARBA" id="ARBA00022679"/>
    </source>
</evidence>
<dbReference type="InterPro" id="IPR011611">
    <property type="entry name" value="PfkB_dom"/>
</dbReference>
<keyword evidence="5" id="KW-0067">ATP-binding</keyword>
<keyword evidence="4 8" id="KW-0418">Kinase</keyword>
<protein>
    <submittedName>
        <fullName evidence="8">Tagatose-6-phosphate kinase</fullName>
        <ecNumber evidence="8">2.7.1.144</ecNumber>
    </submittedName>
</protein>
<gene>
    <name evidence="8" type="primary">lacC</name>
    <name evidence="8" type="ORF">NCTC11820_01628</name>
</gene>
<dbReference type="Gene3D" id="3.40.1190.20">
    <property type="match status" value="1"/>
</dbReference>
<feature type="domain" description="Carbohydrate kinase PfkB" evidence="7">
    <location>
        <begin position="11"/>
        <end position="300"/>
    </location>
</feature>
<dbReference type="RefSeq" id="WP_013189053.1">
    <property type="nucleotide sequence ID" value="NZ_CAMYEK010000007.1"/>
</dbReference>
<dbReference type="EC" id="2.7.1.144" evidence="8"/>
<organism evidence="8 9">
    <name type="scientific">Mobiluncus curtisii</name>
    <dbReference type="NCBI Taxonomy" id="2051"/>
    <lineage>
        <taxon>Bacteria</taxon>
        <taxon>Bacillati</taxon>
        <taxon>Actinomycetota</taxon>
        <taxon>Actinomycetes</taxon>
        <taxon>Actinomycetales</taxon>
        <taxon>Actinomycetaceae</taxon>
        <taxon>Mobiluncus</taxon>
    </lineage>
</organism>
<dbReference type="EMBL" id="UASJ01000001">
    <property type="protein sequence ID" value="SQB65560.1"/>
    <property type="molecule type" value="Genomic_DNA"/>
</dbReference>
<comment type="similarity">
    <text evidence="1">Belongs to the carbohydrate kinase PfkB family.</text>
</comment>
<dbReference type="OMA" id="QLNEPGP"/>
<evidence type="ECO:0000256" key="3">
    <source>
        <dbReference type="ARBA" id="ARBA00022741"/>
    </source>
</evidence>
<evidence type="ECO:0000313" key="9">
    <source>
        <dbReference type="Proteomes" id="UP000250245"/>
    </source>
</evidence>
<dbReference type="PANTHER" id="PTHR46566">
    <property type="entry name" value="1-PHOSPHOFRUCTOKINASE-RELATED"/>
    <property type="match status" value="1"/>
</dbReference>
<dbReference type="Proteomes" id="UP000250245">
    <property type="component" value="Unassembled WGS sequence"/>
</dbReference>
<evidence type="ECO:0000256" key="4">
    <source>
        <dbReference type="ARBA" id="ARBA00022777"/>
    </source>
</evidence>
<dbReference type="GeneID" id="55565100"/>
<sequence length="329" mass="34490">MPQIITFTPNPALDITYTVDALQVGATHRVEDFVYRAGGKGLNTASVLAQMGYPARAVGFFSSPEYLADLQKRTLERHGNFSFQALPMPFLNRQSVAIVAAGDATVFNEAGPNYGTLTPAEVTQSWEQPWREALQLNWASPQAIVSINGSFAQGSPAGMLDRLIAGLHDLGCWVLVDTSGEYLLEAARAGADCLKPNVAELRGATGITELPAAARALLDLGARALLISAGKDGLAYVEHPGASARTALLQVEWAAPGMTLAGNPTGAGDAAVAGFLSARSENLPTHEALGRAVSWSAAAVPVAVAGAVQTEMVATIATKMTFRTEEWSA</sequence>
<dbReference type="Pfam" id="PF00294">
    <property type="entry name" value="PfkB"/>
    <property type="match status" value="1"/>
</dbReference>
<evidence type="ECO:0000256" key="6">
    <source>
        <dbReference type="PIRNR" id="PIRNR000535"/>
    </source>
</evidence>